<dbReference type="Pfam" id="PF22055">
    <property type="entry name" value="MvaT_DBD"/>
    <property type="match status" value="1"/>
</dbReference>
<evidence type="ECO:0000313" key="4">
    <source>
        <dbReference type="Proteomes" id="UP000185146"/>
    </source>
</evidence>
<organism evidence="2 4">
    <name type="scientific">Pseudomonas putida</name>
    <name type="common">Arthrobacter siderocapsulatus</name>
    <dbReference type="NCBI Taxonomy" id="303"/>
    <lineage>
        <taxon>Bacteria</taxon>
        <taxon>Pseudomonadati</taxon>
        <taxon>Pseudomonadota</taxon>
        <taxon>Gammaproteobacteria</taxon>
        <taxon>Pseudomonadales</taxon>
        <taxon>Pseudomonadaceae</taxon>
        <taxon>Pseudomonas</taxon>
    </lineage>
</organism>
<dbReference type="EMBL" id="CP018743">
    <property type="protein sequence ID" value="APO83346.1"/>
    <property type="molecule type" value="Genomic_DNA"/>
</dbReference>
<dbReference type="NCBIfam" id="NF041859">
    <property type="entry name" value="silencer_MvaTU"/>
    <property type="match status" value="1"/>
</dbReference>
<accession>A0A1L5PTI4</accession>
<feature type="domain" description="MvaT DNA-binding" evidence="1">
    <location>
        <begin position="83"/>
        <end position="119"/>
    </location>
</feature>
<dbReference type="AlphaFoldDB" id="A0A1L5PTI4"/>
<sequence>MSKLAEFKALEAQLAAQLQQLDAMKNDSGLKQEIEFEQKLKALLEEYGMNLRQVITILDPSKGVSVTAVSSSTGVQRKPREVKRYKNPHSGEVVETKGGNHKILKQWKQEHGSDTVEGWLQ</sequence>
<dbReference type="EMBL" id="MING01000083">
    <property type="protein sequence ID" value="POG02992.1"/>
    <property type="molecule type" value="Genomic_DNA"/>
</dbReference>
<evidence type="ECO:0000313" key="2">
    <source>
        <dbReference type="EMBL" id="APO83346.1"/>
    </source>
</evidence>
<protein>
    <submittedName>
        <fullName evidence="2">Transcriptional regulator</fullName>
    </submittedName>
</protein>
<evidence type="ECO:0000313" key="5">
    <source>
        <dbReference type="Proteomes" id="UP000237378"/>
    </source>
</evidence>
<proteinExistence type="predicted"/>
<reference evidence="2 4" key="2">
    <citation type="submission" date="2016-12" db="EMBL/GenBank/DDBJ databases">
        <title>Draft Genome Sequence of Mercury Resistant Pseudomonas DRA525.</title>
        <authorList>
            <person name="Drace K.M."/>
        </authorList>
    </citation>
    <scope>NUCLEOTIDE SEQUENCE [LARGE SCALE GENOMIC DNA]</scope>
    <source>
        <strain evidence="2 4">DRA525</strain>
    </source>
</reference>
<reference evidence="3 5" key="1">
    <citation type="submission" date="2016-08" db="EMBL/GenBank/DDBJ databases">
        <authorList>
            <person name="Seilhamer J.J."/>
        </authorList>
    </citation>
    <scope>NUCLEOTIDE SEQUENCE [LARGE SCALE GENOMIC DNA]</scope>
    <source>
        <strain evidence="3 5">KH-18-2</strain>
    </source>
</reference>
<gene>
    <name evidence="3" type="ORF">BGP82_16970</name>
    <name evidence="2" type="ORF">BL240_18610</name>
</gene>
<dbReference type="InterPro" id="IPR035616">
    <property type="entry name" value="MvaT_DBD"/>
</dbReference>
<dbReference type="Proteomes" id="UP000185146">
    <property type="component" value="Chromosome"/>
</dbReference>
<dbReference type="RefSeq" id="WP_051095762.1">
    <property type="nucleotide sequence ID" value="NZ_CP018743.1"/>
</dbReference>
<evidence type="ECO:0000313" key="3">
    <source>
        <dbReference type="EMBL" id="POG02992.1"/>
    </source>
</evidence>
<dbReference type="CDD" id="cd16170">
    <property type="entry name" value="MvaT_DBD"/>
    <property type="match status" value="1"/>
</dbReference>
<reference evidence="3 5" key="3">
    <citation type="submission" date="2018-03" db="EMBL/GenBank/DDBJ databases">
        <title>Draft genome of Pseudomonas putida strain KH-18-2.</title>
        <authorList>
            <person name="Yoshizawa S."/>
            <person name="Khan N.H."/>
            <person name="Nishimura M."/>
            <person name="Chiura H.X."/>
            <person name="Ogura Y."/>
            <person name="Hayashi T."/>
            <person name="Kogure K."/>
        </authorList>
    </citation>
    <scope>NUCLEOTIDE SEQUENCE [LARGE SCALE GENOMIC DNA]</scope>
    <source>
        <strain evidence="3 5">KH-18-2</strain>
    </source>
</reference>
<evidence type="ECO:0000259" key="1">
    <source>
        <dbReference type="Pfam" id="PF22055"/>
    </source>
</evidence>
<dbReference type="Proteomes" id="UP000237378">
    <property type="component" value="Unassembled WGS sequence"/>
</dbReference>
<name>A0A1L5PTI4_PSEPU</name>